<dbReference type="Pfam" id="PF08240">
    <property type="entry name" value="ADH_N"/>
    <property type="match status" value="1"/>
</dbReference>
<dbReference type="PANTHER" id="PTHR42813:SF2">
    <property type="entry name" value="DEHYDROGENASE, ZINC-CONTAINING, PUTATIVE (AFU_ORTHOLOGUE AFUA_2G02810)-RELATED"/>
    <property type="match status" value="1"/>
</dbReference>
<dbReference type="CDD" id="cd08287">
    <property type="entry name" value="FDH_like_ADH3"/>
    <property type="match status" value="1"/>
</dbReference>
<dbReference type="OrthoDB" id="241504at2"/>
<evidence type="ECO:0000256" key="3">
    <source>
        <dbReference type="ARBA" id="ARBA00022833"/>
    </source>
</evidence>
<dbReference type="Proteomes" id="UP000030982">
    <property type="component" value="Unassembled WGS sequence"/>
</dbReference>
<dbReference type="Gene3D" id="3.40.50.720">
    <property type="entry name" value="NAD(P)-binding Rossmann-like Domain"/>
    <property type="match status" value="1"/>
</dbReference>
<dbReference type="InterPro" id="IPR036291">
    <property type="entry name" value="NAD(P)-bd_dom_sf"/>
</dbReference>
<keyword evidence="3 5" id="KW-0862">Zinc</keyword>
<proteinExistence type="inferred from homology"/>
<dbReference type="Gene3D" id="3.90.180.10">
    <property type="entry name" value="Medium-chain alcohol dehydrogenases, catalytic domain"/>
    <property type="match status" value="1"/>
</dbReference>
<feature type="domain" description="Enoyl reductase (ER)" evidence="6">
    <location>
        <begin position="8"/>
        <end position="349"/>
    </location>
</feature>
<comment type="caution">
    <text evidence="7">The sequence shown here is derived from an EMBL/GenBank/DDBJ whole genome shotgun (WGS) entry which is preliminary data.</text>
</comment>
<keyword evidence="8" id="KW-1185">Reference proteome</keyword>
<evidence type="ECO:0000256" key="1">
    <source>
        <dbReference type="ARBA" id="ARBA00001947"/>
    </source>
</evidence>
<dbReference type="SUPFAM" id="SSF50129">
    <property type="entry name" value="GroES-like"/>
    <property type="match status" value="1"/>
</dbReference>
<dbReference type="PANTHER" id="PTHR42813">
    <property type="entry name" value="ZINC-TYPE ALCOHOL DEHYDROGENASE-LIKE"/>
    <property type="match status" value="1"/>
</dbReference>
<dbReference type="InterPro" id="IPR002328">
    <property type="entry name" value="ADH_Zn_CS"/>
</dbReference>
<sequence length="356" mass="36900">MRATIIHGTRDIRVEDRPDPEIHTPDDAIVRVTAACVCGSDLWPYRGVRSTEKPRAIGHEFVGVVEAVGEGVTTVKVGDLVVAPWAVSCGECPPCRNGVQVACEHRAAWGGADELGFHVDGGQGELVRVPMADGTLVPVPGVSEPDEPLLKSLLTLSDVMGTGHHAAVAAHVGPGRSVVVVGDGAVGLCGVLAAKRLGAERIIAMSRHEDRAEIARKFGATDVVAERGEAAADKVRELLGGVLADSVLECVGTAESMDQALRCTRPGGSLGFVGVPAGGAELPIGVLFSKNISVGGGAASTRAYLPELLDDVLAGAIEPGLVFDSVLPLEEAAEAYAAMDERRAIKVMLLPERAGR</sequence>
<dbReference type="InterPro" id="IPR013154">
    <property type="entry name" value="ADH-like_N"/>
</dbReference>
<evidence type="ECO:0000313" key="8">
    <source>
        <dbReference type="Proteomes" id="UP000030982"/>
    </source>
</evidence>
<dbReference type="SMART" id="SM00829">
    <property type="entry name" value="PKS_ER"/>
    <property type="match status" value="1"/>
</dbReference>
<dbReference type="SUPFAM" id="SSF51735">
    <property type="entry name" value="NAD(P)-binding Rossmann-fold domains"/>
    <property type="match status" value="1"/>
</dbReference>
<dbReference type="GO" id="GO:0016491">
    <property type="term" value="F:oxidoreductase activity"/>
    <property type="evidence" value="ECO:0007669"/>
    <property type="project" value="UniProtKB-KW"/>
</dbReference>
<dbReference type="InterPro" id="IPR020843">
    <property type="entry name" value="ER"/>
</dbReference>
<protein>
    <submittedName>
        <fullName evidence="7">IMP dehydrogenase</fullName>
    </submittedName>
</protein>
<dbReference type="InterPro" id="IPR013149">
    <property type="entry name" value="ADH-like_C"/>
</dbReference>
<dbReference type="STRING" id="1338436.LK10_08240"/>
<accession>A0A0B2AJQ7</accession>
<evidence type="ECO:0000256" key="2">
    <source>
        <dbReference type="ARBA" id="ARBA00022723"/>
    </source>
</evidence>
<evidence type="ECO:0000256" key="4">
    <source>
        <dbReference type="ARBA" id="ARBA00023002"/>
    </source>
</evidence>
<evidence type="ECO:0000313" key="7">
    <source>
        <dbReference type="EMBL" id="KHL03875.1"/>
    </source>
</evidence>
<gene>
    <name evidence="7" type="ORF">LK10_08240</name>
</gene>
<dbReference type="AlphaFoldDB" id="A0A0B2AJQ7"/>
<dbReference type="PROSITE" id="PS00059">
    <property type="entry name" value="ADH_ZINC"/>
    <property type="match status" value="1"/>
</dbReference>
<comment type="cofactor">
    <cofactor evidence="1 5">
        <name>Zn(2+)</name>
        <dbReference type="ChEBI" id="CHEBI:29105"/>
    </cofactor>
</comment>
<dbReference type="InterPro" id="IPR011032">
    <property type="entry name" value="GroES-like_sf"/>
</dbReference>
<comment type="similarity">
    <text evidence="5">Belongs to the zinc-containing alcohol dehydrogenase family.</text>
</comment>
<keyword evidence="4" id="KW-0560">Oxidoreductase</keyword>
<evidence type="ECO:0000259" key="6">
    <source>
        <dbReference type="SMART" id="SM00829"/>
    </source>
</evidence>
<reference evidence="7 8" key="1">
    <citation type="submission" date="2014-09" db="EMBL/GenBank/DDBJ databases">
        <title>Genome sequence of Sinomonas sp. MUSC 117.</title>
        <authorList>
            <person name="Lee L.-H."/>
        </authorList>
    </citation>
    <scope>NUCLEOTIDE SEQUENCE [LARGE SCALE GENOMIC DNA]</scope>
    <source>
        <strain evidence="7 8">MUSC 117</strain>
    </source>
</reference>
<keyword evidence="2 5" id="KW-0479">Metal-binding</keyword>
<dbReference type="Pfam" id="PF00107">
    <property type="entry name" value="ADH_zinc_N"/>
    <property type="match status" value="1"/>
</dbReference>
<organism evidence="7 8">
    <name type="scientific">Sinomonas humi</name>
    <dbReference type="NCBI Taxonomy" id="1338436"/>
    <lineage>
        <taxon>Bacteria</taxon>
        <taxon>Bacillati</taxon>
        <taxon>Actinomycetota</taxon>
        <taxon>Actinomycetes</taxon>
        <taxon>Micrococcales</taxon>
        <taxon>Micrococcaceae</taxon>
        <taxon>Sinomonas</taxon>
    </lineage>
</organism>
<dbReference type="EMBL" id="JTDL01000091">
    <property type="protein sequence ID" value="KHL03875.1"/>
    <property type="molecule type" value="Genomic_DNA"/>
</dbReference>
<evidence type="ECO:0000256" key="5">
    <source>
        <dbReference type="RuleBase" id="RU361277"/>
    </source>
</evidence>
<dbReference type="GO" id="GO:0008270">
    <property type="term" value="F:zinc ion binding"/>
    <property type="evidence" value="ECO:0007669"/>
    <property type="project" value="InterPro"/>
</dbReference>
<dbReference type="RefSeq" id="WP_043122197.1">
    <property type="nucleotide sequence ID" value="NZ_JTDL01000091.1"/>
</dbReference>
<name>A0A0B2AJQ7_9MICC</name>